<reference evidence="2 3" key="1">
    <citation type="submission" date="2018-08" db="EMBL/GenBank/DDBJ databases">
        <title>A genome reference for cultivated species of the human gut microbiota.</title>
        <authorList>
            <person name="Zou Y."/>
            <person name="Xue W."/>
            <person name="Luo G."/>
        </authorList>
    </citation>
    <scope>NUCLEOTIDE SEQUENCE [LARGE SCALE GENOMIC DNA]</scope>
    <source>
        <strain evidence="2 3">TF11-15AC</strain>
    </source>
</reference>
<dbReference type="EMBL" id="QSQP01000015">
    <property type="protein sequence ID" value="RGK41579.1"/>
    <property type="molecule type" value="Genomic_DNA"/>
</dbReference>
<dbReference type="InterPro" id="IPR015797">
    <property type="entry name" value="NUDIX_hydrolase-like_dom_sf"/>
</dbReference>
<evidence type="ECO:0000313" key="3">
    <source>
        <dbReference type="Proteomes" id="UP000261052"/>
    </source>
</evidence>
<gene>
    <name evidence="2" type="ORF">DXD13_12065</name>
</gene>
<organism evidence="2 3">
    <name type="scientific">Agathobacter rectalis</name>
    <dbReference type="NCBI Taxonomy" id="39491"/>
    <lineage>
        <taxon>Bacteria</taxon>
        <taxon>Bacillati</taxon>
        <taxon>Bacillota</taxon>
        <taxon>Clostridia</taxon>
        <taxon>Lachnospirales</taxon>
        <taxon>Lachnospiraceae</taxon>
        <taxon>Agathobacter</taxon>
    </lineage>
</organism>
<proteinExistence type="predicted"/>
<comment type="caution">
    <text evidence="2">The sequence shown here is derived from an EMBL/GenBank/DDBJ whole genome shotgun (WGS) entry which is preliminary data.</text>
</comment>
<dbReference type="Proteomes" id="UP000261052">
    <property type="component" value="Unassembled WGS sequence"/>
</dbReference>
<name>A0A3E4LVX3_9FIRM</name>
<dbReference type="PANTHER" id="PTHR10885">
    <property type="entry name" value="ISOPENTENYL-DIPHOSPHATE DELTA-ISOMERASE"/>
    <property type="match status" value="1"/>
</dbReference>
<evidence type="ECO:0000313" key="2">
    <source>
        <dbReference type="EMBL" id="RGK41579.1"/>
    </source>
</evidence>
<feature type="domain" description="Nudix hydrolase" evidence="1">
    <location>
        <begin position="28"/>
        <end position="172"/>
    </location>
</feature>
<dbReference type="CDD" id="cd04692">
    <property type="entry name" value="NUDIX_Hydrolase"/>
    <property type="match status" value="1"/>
</dbReference>
<dbReference type="SUPFAM" id="SSF55811">
    <property type="entry name" value="Nudix"/>
    <property type="match status" value="1"/>
</dbReference>
<dbReference type="RefSeq" id="WP_117686438.1">
    <property type="nucleotide sequence ID" value="NZ_QSQP01000015.1"/>
</dbReference>
<protein>
    <submittedName>
        <fullName evidence="2">NUDIX domain-containing protein</fullName>
    </submittedName>
</protein>
<evidence type="ECO:0000259" key="1">
    <source>
        <dbReference type="PROSITE" id="PS51462"/>
    </source>
</evidence>
<dbReference type="PANTHER" id="PTHR10885:SF20">
    <property type="entry name" value="NUDIX HYDROLASE DOMAIN-CONTAINING PROTEIN"/>
    <property type="match status" value="1"/>
</dbReference>
<sequence length="185" mass="21309">MEYFDIVDEQGNPTGQTVERKQAHRNNILHRTAHVWIVRRHGNSIQILLQKRCMEKDSFPGCYDISSAGHIPAGVDYIPSALRELREELGLTIEPKQLIDCGLHRHHADEVFHGERFLDNQISKVFLLWLDVDEADITVQKEEIDSVKWFDYAECKQDVINGTIPNCIDVAELGMLEPHFDSNME</sequence>
<dbReference type="PROSITE" id="PS51462">
    <property type="entry name" value="NUDIX"/>
    <property type="match status" value="1"/>
</dbReference>
<dbReference type="AlphaFoldDB" id="A0A3E4LVX3"/>
<dbReference type="GO" id="GO:0005737">
    <property type="term" value="C:cytoplasm"/>
    <property type="evidence" value="ECO:0007669"/>
    <property type="project" value="TreeGrafter"/>
</dbReference>
<accession>A0A3E4LVX3</accession>
<dbReference type="Pfam" id="PF00293">
    <property type="entry name" value="NUDIX"/>
    <property type="match status" value="1"/>
</dbReference>
<dbReference type="Gene3D" id="3.90.79.10">
    <property type="entry name" value="Nucleoside Triphosphate Pyrophosphohydrolase"/>
    <property type="match status" value="1"/>
</dbReference>
<dbReference type="GO" id="GO:0009240">
    <property type="term" value="P:isopentenyl diphosphate biosynthetic process"/>
    <property type="evidence" value="ECO:0007669"/>
    <property type="project" value="TreeGrafter"/>
</dbReference>
<dbReference type="InterPro" id="IPR000086">
    <property type="entry name" value="NUDIX_hydrolase_dom"/>
</dbReference>
<dbReference type="GO" id="GO:0004452">
    <property type="term" value="F:isopentenyl-diphosphate delta-isomerase activity"/>
    <property type="evidence" value="ECO:0007669"/>
    <property type="project" value="TreeGrafter"/>
</dbReference>